<gene>
    <name evidence="2" type="ORF">DAEQUDRAFT_61460</name>
</gene>
<feature type="compositionally biased region" description="Polar residues" evidence="1">
    <location>
        <begin position="116"/>
        <end position="130"/>
    </location>
</feature>
<organism evidence="2 3">
    <name type="scientific">Daedalea quercina L-15889</name>
    <dbReference type="NCBI Taxonomy" id="1314783"/>
    <lineage>
        <taxon>Eukaryota</taxon>
        <taxon>Fungi</taxon>
        <taxon>Dikarya</taxon>
        <taxon>Basidiomycota</taxon>
        <taxon>Agaricomycotina</taxon>
        <taxon>Agaricomycetes</taxon>
        <taxon>Polyporales</taxon>
        <taxon>Fomitopsis</taxon>
    </lineage>
</organism>
<feature type="region of interest" description="Disordered" evidence="1">
    <location>
        <begin position="1"/>
        <end position="130"/>
    </location>
</feature>
<proteinExistence type="predicted"/>
<dbReference type="EMBL" id="KV429042">
    <property type="protein sequence ID" value="KZT72186.1"/>
    <property type="molecule type" value="Genomic_DNA"/>
</dbReference>
<feature type="compositionally biased region" description="Polar residues" evidence="1">
    <location>
        <begin position="1"/>
        <end position="17"/>
    </location>
</feature>
<feature type="compositionally biased region" description="Polar residues" evidence="1">
    <location>
        <begin position="30"/>
        <end position="49"/>
    </location>
</feature>
<dbReference type="STRING" id="1314783.A0A165SLR8"/>
<keyword evidence="3" id="KW-1185">Reference proteome</keyword>
<accession>A0A165SLR8</accession>
<dbReference type="Proteomes" id="UP000076727">
    <property type="component" value="Unassembled WGS sequence"/>
</dbReference>
<sequence>MMSPKSASRALSPSRTATGGGGERPFSPRTAVSQQQSLKSRNTQKTNRTVYPPLPESVLEETMSKAQTQRAPSPVDRQTNKSPSLAPSDSVTEALSKRTARAVAREASHKPPKSVKGTSQVNGGDQYATSQPGTLITLVTKDGEII</sequence>
<evidence type="ECO:0000256" key="1">
    <source>
        <dbReference type="SAM" id="MobiDB-lite"/>
    </source>
</evidence>
<dbReference type="AlphaFoldDB" id="A0A165SLR8"/>
<feature type="compositionally biased region" description="Polar residues" evidence="1">
    <location>
        <begin position="64"/>
        <end position="93"/>
    </location>
</feature>
<evidence type="ECO:0000313" key="2">
    <source>
        <dbReference type="EMBL" id="KZT72186.1"/>
    </source>
</evidence>
<evidence type="ECO:0000313" key="3">
    <source>
        <dbReference type="Proteomes" id="UP000076727"/>
    </source>
</evidence>
<protein>
    <submittedName>
        <fullName evidence="2">Uncharacterized protein</fullName>
    </submittedName>
</protein>
<name>A0A165SLR8_9APHY</name>
<reference evidence="2 3" key="1">
    <citation type="journal article" date="2016" name="Mol. Biol. Evol.">
        <title>Comparative Genomics of Early-Diverging Mushroom-Forming Fungi Provides Insights into the Origins of Lignocellulose Decay Capabilities.</title>
        <authorList>
            <person name="Nagy L.G."/>
            <person name="Riley R."/>
            <person name="Tritt A."/>
            <person name="Adam C."/>
            <person name="Daum C."/>
            <person name="Floudas D."/>
            <person name="Sun H."/>
            <person name="Yadav J.S."/>
            <person name="Pangilinan J."/>
            <person name="Larsson K.H."/>
            <person name="Matsuura K."/>
            <person name="Barry K."/>
            <person name="Labutti K."/>
            <person name="Kuo R."/>
            <person name="Ohm R.A."/>
            <person name="Bhattacharya S.S."/>
            <person name="Shirouzu T."/>
            <person name="Yoshinaga Y."/>
            <person name="Martin F.M."/>
            <person name="Grigoriev I.V."/>
            <person name="Hibbett D.S."/>
        </authorList>
    </citation>
    <scope>NUCLEOTIDE SEQUENCE [LARGE SCALE GENOMIC DNA]</scope>
    <source>
        <strain evidence="2 3">L-15889</strain>
    </source>
</reference>